<feature type="region of interest" description="Disordered" evidence="1">
    <location>
        <begin position="104"/>
        <end position="130"/>
    </location>
</feature>
<dbReference type="EMBL" id="MU007050">
    <property type="protein sequence ID" value="KAF2429093.1"/>
    <property type="molecule type" value="Genomic_DNA"/>
</dbReference>
<feature type="compositionally biased region" description="Low complexity" evidence="1">
    <location>
        <begin position="12"/>
        <end position="21"/>
    </location>
</feature>
<evidence type="ECO:0000256" key="1">
    <source>
        <dbReference type="SAM" id="MobiDB-lite"/>
    </source>
</evidence>
<name>A0A9P4NPM2_9PEZI</name>
<protein>
    <submittedName>
        <fullName evidence="2">Uncharacterized protein</fullName>
    </submittedName>
</protein>
<dbReference type="Proteomes" id="UP000800235">
    <property type="component" value="Unassembled WGS sequence"/>
</dbReference>
<dbReference type="AlphaFoldDB" id="A0A9P4NPM2"/>
<organism evidence="2 3">
    <name type="scientific">Tothia fuscella</name>
    <dbReference type="NCBI Taxonomy" id="1048955"/>
    <lineage>
        <taxon>Eukaryota</taxon>
        <taxon>Fungi</taxon>
        <taxon>Dikarya</taxon>
        <taxon>Ascomycota</taxon>
        <taxon>Pezizomycotina</taxon>
        <taxon>Dothideomycetes</taxon>
        <taxon>Pleosporomycetidae</taxon>
        <taxon>Venturiales</taxon>
        <taxon>Cylindrosympodiaceae</taxon>
        <taxon>Tothia</taxon>
    </lineage>
</organism>
<reference evidence="2" key="1">
    <citation type="journal article" date="2020" name="Stud. Mycol.">
        <title>101 Dothideomycetes genomes: a test case for predicting lifestyles and emergence of pathogens.</title>
        <authorList>
            <person name="Haridas S."/>
            <person name="Albert R."/>
            <person name="Binder M."/>
            <person name="Bloem J."/>
            <person name="Labutti K."/>
            <person name="Salamov A."/>
            <person name="Andreopoulos B."/>
            <person name="Baker S."/>
            <person name="Barry K."/>
            <person name="Bills G."/>
            <person name="Bluhm B."/>
            <person name="Cannon C."/>
            <person name="Castanera R."/>
            <person name="Culley D."/>
            <person name="Daum C."/>
            <person name="Ezra D."/>
            <person name="Gonzalez J."/>
            <person name="Henrissat B."/>
            <person name="Kuo A."/>
            <person name="Liang C."/>
            <person name="Lipzen A."/>
            <person name="Lutzoni F."/>
            <person name="Magnuson J."/>
            <person name="Mondo S."/>
            <person name="Nolan M."/>
            <person name="Ohm R."/>
            <person name="Pangilinan J."/>
            <person name="Park H.-J."/>
            <person name="Ramirez L."/>
            <person name="Alfaro M."/>
            <person name="Sun H."/>
            <person name="Tritt A."/>
            <person name="Yoshinaga Y."/>
            <person name="Zwiers L.-H."/>
            <person name="Turgeon B."/>
            <person name="Goodwin S."/>
            <person name="Spatafora J."/>
            <person name="Crous P."/>
            <person name="Grigoriev I."/>
        </authorList>
    </citation>
    <scope>NUCLEOTIDE SEQUENCE</scope>
    <source>
        <strain evidence="2">CBS 130266</strain>
    </source>
</reference>
<evidence type="ECO:0000313" key="2">
    <source>
        <dbReference type="EMBL" id="KAF2429093.1"/>
    </source>
</evidence>
<accession>A0A9P4NPM2</accession>
<proteinExistence type="predicted"/>
<keyword evidence="3" id="KW-1185">Reference proteome</keyword>
<evidence type="ECO:0000313" key="3">
    <source>
        <dbReference type="Proteomes" id="UP000800235"/>
    </source>
</evidence>
<sequence>MDTDPTLPVHPPQTTLPTTLPSNIVDYDNAARRFLHLQPYSLSSINPAPSWFKGGTVEGELRWRRECFFRKEEFESKKRERERVGVLEATAAGRERLAMMREREREMLSREGEERRDGRRDGRRAVRDGRRGRFDEPVEKYLTGAAEAQNINTGKWWVTKGRASNQGPMAKSPRDKWC</sequence>
<gene>
    <name evidence="2" type="ORF">EJ08DRAFT_662052</name>
</gene>
<comment type="caution">
    <text evidence="2">The sequence shown here is derived from an EMBL/GenBank/DDBJ whole genome shotgun (WGS) entry which is preliminary data.</text>
</comment>
<feature type="region of interest" description="Disordered" evidence="1">
    <location>
        <begin position="1"/>
        <end position="21"/>
    </location>
</feature>